<reference evidence="1" key="1">
    <citation type="submission" date="2023-01" db="EMBL/GenBank/DDBJ databases">
        <authorList>
            <person name="Piombo E."/>
        </authorList>
    </citation>
    <scope>NUCLEOTIDE SEQUENCE</scope>
</reference>
<dbReference type="EMBL" id="CABFNP030001292">
    <property type="protein sequence ID" value="CAI6097525.1"/>
    <property type="molecule type" value="Genomic_DNA"/>
</dbReference>
<keyword evidence="2" id="KW-1185">Reference proteome</keyword>
<sequence>MTSTTSNVVDGVVRSPPTGIKVLSVGDGLAGLCMGIESWRKCHDVEIIERSTSIVPSKVHVCLQNGSLAIPKREFEWNLDGSTKHAAWPLKVSGCFFRRDVALMFFVHAQRLGVPITFGVGAIK</sequence>
<protein>
    <submittedName>
        <fullName evidence="1">Uncharacterized protein</fullName>
    </submittedName>
</protein>
<dbReference type="AlphaFoldDB" id="A0AA35MHZ9"/>
<dbReference type="SUPFAM" id="SSF51905">
    <property type="entry name" value="FAD/NAD(P)-binding domain"/>
    <property type="match status" value="1"/>
</dbReference>
<dbReference type="InterPro" id="IPR036188">
    <property type="entry name" value="FAD/NAD-bd_sf"/>
</dbReference>
<dbReference type="Proteomes" id="UP001160390">
    <property type="component" value="Unassembled WGS sequence"/>
</dbReference>
<comment type="caution">
    <text evidence="1">The sequence shown here is derived from an EMBL/GenBank/DDBJ whole genome shotgun (WGS) entry which is preliminary data.</text>
</comment>
<proteinExistence type="predicted"/>
<accession>A0AA35MHZ9</accession>
<name>A0AA35MHZ9_9HYPO</name>
<gene>
    <name evidence="1" type="ORF">CCHLO57077_00008729</name>
</gene>
<evidence type="ECO:0000313" key="2">
    <source>
        <dbReference type="Proteomes" id="UP001160390"/>
    </source>
</evidence>
<organism evidence="1 2">
    <name type="scientific">Clonostachys chloroleuca</name>
    <dbReference type="NCBI Taxonomy" id="1926264"/>
    <lineage>
        <taxon>Eukaryota</taxon>
        <taxon>Fungi</taxon>
        <taxon>Dikarya</taxon>
        <taxon>Ascomycota</taxon>
        <taxon>Pezizomycotina</taxon>
        <taxon>Sordariomycetes</taxon>
        <taxon>Hypocreomycetidae</taxon>
        <taxon>Hypocreales</taxon>
        <taxon>Bionectriaceae</taxon>
        <taxon>Clonostachys</taxon>
    </lineage>
</organism>
<evidence type="ECO:0000313" key="1">
    <source>
        <dbReference type="EMBL" id="CAI6097525.1"/>
    </source>
</evidence>